<dbReference type="CDD" id="cd06867">
    <property type="entry name" value="PX_SNX41_42"/>
    <property type="match status" value="1"/>
</dbReference>
<dbReference type="Proteomes" id="UP000298061">
    <property type="component" value="Unassembled WGS sequence"/>
</dbReference>
<dbReference type="EMBL" id="SFCI01001985">
    <property type="protein sequence ID" value="TFY74615.1"/>
    <property type="molecule type" value="Genomic_DNA"/>
</dbReference>
<feature type="region of interest" description="Disordered" evidence="8">
    <location>
        <begin position="202"/>
        <end position="221"/>
    </location>
</feature>
<protein>
    <recommendedName>
        <fullName evidence="9">PX domain-containing protein</fullName>
    </recommendedName>
</protein>
<dbReference type="PROSITE" id="PS50195">
    <property type="entry name" value="PX"/>
    <property type="match status" value="1"/>
</dbReference>
<dbReference type="Gene3D" id="3.30.1520.10">
    <property type="entry name" value="Phox-like domain"/>
    <property type="match status" value="1"/>
</dbReference>
<evidence type="ECO:0000256" key="1">
    <source>
        <dbReference type="ARBA" id="ARBA00004481"/>
    </source>
</evidence>
<dbReference type="STRING" id="135208.A0A4Y9ZJ60"/>
<accession>A0A4Y9ZJ60</accession>
<gene>
    <name evidence="10" type="ORF">EWM64_g9397</name>
</gene>
<reference evidence="10 11" key="1">
    <citation type="submission" date="2019-02" db="EMBL/GenBank/DDBJ databases">
        <title>Genome sequencing of the rare red list fungi Hericium alpestre (H. flagellum).</title>
        <authorList>
            <person name="Buettner E."/>
            <person name="Kellner H."/>
        </authorList>
    </citation>
    <scope>NUCLEOTIDE SEQUENCE [LARGE SCALE GENOMIC DNA]</scope>
    <source>
        <strain evidence="10 11">DSM 108284</strain>
    </source>
</reference>
<comment type="similarity">
    <text evidence="2">Belongs to the sorting nexin family.</text>
</comment>
<keyword evidence="3" id="KW-0813">Transport</keyword>
<feature type="region of interest" description="Disordered" evidence="8">
    <location>
        <begin position="1"/>
        <end position="58"/>
    </location>
</feature>
<dbReference type="InterPro" id="IPR036871">
    <property type="entry name" value="PX_dom_sf"/>
</dbReference>
<comment type="subcellular location">
    <subcellularLocation>
        <location evidence="1">Endosome membrane</location>
        <topology evidence="1">Peripheral membrane protein</topology>
    </subcellularLocation>
</comment>
<feature type="region of interest" description="Disordered" evidence="8">
    <location>
        <begin position="360"/>
        <end position="392"/>
    </location>
</feature>
<dbReference type="AlphaFoldDB" id="A0A4Y9ZJ60"/>
<evidence type="ECO:0000313" key="10">
    <source>
        <dbReference type="EMBL" id="TFY74615.1"/>
    </source>
</evidence>
<keyword evidence="7" id="KW-0472">Membrane</keyword>
<dbReference type="GO" id="GO:0035091">
    <property type="term" value="F:phosphatidylinositol binding"/>
    <property type="evidence" value="ECO:0007669"/>
    <property type="project" value="InterPro"/>
</dbReference>
<keyword evidence="5" id="KW-0653">Protein transport</keyword>
<dbReference type="SMART" id="SM00312">
    <property type="entry name" value="PX"/>
    <property type="match status" value="1"/>
</dbReference>
<dbReference type="SUPFAM" id="SSF64268">
    <property type="entry name" value="PX domain"/>
    <property type="match status" value="1"/>
</dbReference>
<dbReference type="GO" id="GO:0005829">
    <property type="term" value="C:cytosol"/>
    <property type="evidence" value="ECO:0007669"/>
    <property type="project" value="GOC"/>
</dbReference>
<feature type="compositionally biased region" description="Basic and acidic residues" evidence="8">
    <location>
        <begin position="360"/>
        <end position="373"/>
    </location>
</feature>
<dbReference type="PANTHER" id="PTHR46979:SF2">
    <property type="entry name" value="SORTING NEXIN-41"/>
    <property type="match status" value="1"/>
</dbReference>
<feature type="compositionally biased region" description="Low complexity" evidence="8">
    <location>
        <begin position="10"/>
        <end position="26"/>
    </location>
</feature>
<name>A0A4Y9ZJ60_9AGAM</name>
<evidence type="ECO:0000256" key="4">
    <source>
        <dbReference type="ARBA" id="ARBA00022753"/>
    </source>
</evidence>
<evidence type="ECO:0000256" key="5">
    <source>
        <dbReference type="ARBA" id="ARBA00022927"/>
    </source>
</evidence>
<dbReference type="InterPro" id="IPR051079">
    <property type="entry name" value="Sorting_Nexin_Autophagy"/>
</dbReference>
<dbReference type="GO" id="GO:0010008">
    <property type="term" value="C:endosome membrane"/>
    <property type="evidence" value="ECO:0007669"/>
    <property type="project" value="UniProtKB-SubCell"/>
</dbReference>
<dbReference type="Pfam" id="PF00787">
    <property type="entry name" value="PX"/>
    <property type="match status" value="1"/>
</dbReference>
<sequence>MDFEDENPFTSDPPLSSASSTSHVNVSPPPPATNLPSSPTSRPPFPSPGSNAAPRQPAQKSDYCCFRDQWLHSGEDVEILIIDAVKTSENATSPYITYLIRAGNATARHRYSEFEALRVSLTQLYPTLIIPPIPSKQTLGDYAIKQGKAKEDAAMIARRRRMLQTFLNRIARHPILANEHVFHRFLDGDVSWVHGDHTLAAAVEPPEEPPQGARAQPDGPERVARIRGAAEPERGAPAAAPRPALPRLGGVHEQVCEPPRRADGEEYAQDHMDLGAAWNGFSLNEHGELSAAIERTGQAIDATYMSTTRLDLEQNWQEPLHEYTQFAGIIKKLLMYRHQKHVQLEMTQDALEARREALGELEKSEREARRLEEAVGNIEPKPAPPSNETKGA</sequence>
<dbReference type="InterPro" id="IPR044106">
    <property type="entry name" value="PX_Snx41/Atg20"/>
</dbReference>
<evidence type="ECO:0000313" key="11">
    <source>
        <dbReference type="Proteomes" id="UP000298061"/>
    </source>
</evidence>
<dbReference type="OrthoDB" id="289314at2759"/>
<organism evidence="10 11">
    <name type="scientific">Hericium alpestre</name>
    <dbReference type="NCBI Taxonomy" id="135208"/>
    <lineage>
        <taxon>Eukaryota</taxon>
        <taxon>Fungi</taxon>
        <taxon>Dikarya</taxon>
        <taxon>Basidiomycota</taxon>
        <taxon>Agaricomycotina</taxon>
        <taxon>Agaricomycetes</taxon>
        <taxon>Russulales</taxon>
        <taxon>Hericiaceae</taxon>
        <taxon>Hericium</taxon>
    </lineage>
</organism>
<comment type="caution">
    <text evidence="10">The sequence shown here is derived from an EMBL/GenBank/DDBJ whole genome shotgun (WGS) entry which is preliminary data.</text>
</comment>
<proteinExistence type="inferred from homology"/>
<keyword evidence="4" id="KW-0967">Endosome</keyword>
<keyword evidence="11" id="KW-1185">Reference proteome</keyword>
<feature type="domain" description="PX" evidence="9">
    <location>
        <begin position="73"/>
        <end position="192"/>
    </location>
</feature>
<dbReference type="PANTHER" id="PTHR46979">
    <property type="entry name" value="SORTING NEXIN-41"/>
    <property type="match status" value="1"/>
</dbReference>
<dbReference type="GO" id="GO:0042147">
    <property type="term" value="P:retrograde transport, endosome to Golgi"/>
    <property type="evidence" value="ECO:0007669"/>
    <property type="project" value="InterPro"/>
</dbReference>
<dbReference type="GO" id="GO:0015031">
    <property type="term" value="P:protein transport"/>
    <property type="evidence" value="ECO:0007669"/>
    <property type="project" value="UniProtKB-KW"/>
</dbReference>
<evidence type="ECO:0000256" key="3">
    <source>
        <dbReference type="ARBA" id="ARBA00022448"/>
    </source>
</evidence>
<evidence type="ECO:0000256" key="8">
    <source>
        <dbReference type="SAM" id="MobiDB-lite"/>
    </source>
</evidence>
<evidence type="ECO:0000256" key="7">
    <source>
        <dbReference type="ARBA" id="ARBA00023136"/>
    </source>
</evidence>
<evidence type="ECO:0000256" key="2">
    <source>
        <dbReference type="ARBA" id="ARBA00010883"/>
    </source>
</evidence>
<evidence type="ECO:0000259" key="9">
    <source>
        <dbReference type="PROSITE" id="PS50195"/>
    </source>
</evidence>
<evidence type="ECO:0000256" key="6">
    <source>
        <dbReference type="ARBA" id="ARBA00023121"/>
    </source>
</evidence>
<keyword evidence="6" id="KW-0446">Lipid-binding</keyword>
<dbReference type="InterPro" id="IPR001683">
    <property type="entry name" value="PX_dom"/>
</dbReference>